<proteinExistence type="predicted"/>
<dbReference type="GO" id="GO:0005524">
    <property type="term" value="F:ATP binding"/>
    <property type="evidence" value="ECO:0007669"/>
    <property type="project" value="UniProtKB-KW"/>
</dbReference>
<dbReference type="AlphaFoldDB" id="A0A7Z7LEW5"/>
<evidence type="ECO:0000256" key="4">
    <source>
        <dbReference type="ARBA" id="ARBA00022840"/>
    </source>
</evidence>
<keyword evidence="7" id="KW-1185">Reference proteome</keyword>
<evidence type="ECO:0000259" key="5">
    <source>
        <dbReference type="PROSITE" id="PS50893"/>
    </source>
</evidence>
<evidence type="ECO:0000256" key="1">
    <source>
        <dbReference type="ARBA" id="ARBA00022448"/>
    </source>
</evidence>
<dbReference type="RefSeq" id="WP_169699051.1">
    <property type="nucleotide sequence ID" value="NZ_LS974202.1"/>
</dbReference>
<dbReference type="CDD" id="cd03216">
    <property type="entry name" value="ABC_Carb_Monos_I"/>
    <property type="match status" value="1"/>
</dbReference>
<sequence length="495" mass="55012">MKILEIQELTKAFPGVVALDSVNMDLEAGEIHSLVGENGAGKSTLVKILAGVYRPTSGRFSLMGEEMHFHSPKDASKHIGVVHQERELVPHFSGYQNLFLGLEETKAGFLKRRAMISKAREFISKYHLDVDMTLPAKQLGSGQQEMLTILKVLFRDPKIIIFDEPTAPLSIKEIEILFTLIRDLRSKGMTILYISHHLSEVLEISDRITVLRNGKKVATVENGDQISERKLISLMISKDLENQYPKTKTEIGKEVFSVKDYSSVRSKFSNISFSIREGEIAGFAGLVGAGRTELAKSIFSGAKHESGEITLNGKRFTSKSSGQSVRKGIAMIPENRRAEGLFVQMSVKDNLIVPHLSSLSKIGFTVRKDINEYVGKAIKRFSIKVSSPEQLVRTLSGGNQQKVSVGKWMGENALVWIFDEPTQGIDVDAKTEIYNIMGSLAKNGAGIWFISSDLRELVAISDRIYVMKGFKILGEFVPPFDEEEILALMIGEKKS</sequence>
<evidence type="ECO:0000256" key="3">
    <source>
        <dbReference type="ARBA" id="ARBA00022741"/>
    </source>
</evidence>
<dbReference type="KEGG" id="minf:MESINF_1377"/>
<dbReference type="Proteomes" id="UP000250796">
    <property type="component" value="Chromosome MESINF"/>
</dbReference>
<evidence type="ECO:0000313" key="7">
    <source>
        <dbReference type="Proteomes" id="UP000250796"/>
    </source>
</evidence>
<dbReference type="InterPro" id="IPR003439">
    <property type="entry name" value="ABC_transporter-like_ATP-bd"/>
</dbReference>
<dbReference type="PROSITE" id="PS50893">
    <property type="entry name" value="ABC_TRANSPORTER_2"/>
    <property type="match status" value="2"/>
</dbReference>
<dbReference type="InterPro" id="IPR050107">
    <property type="entry name" value="ABC_carbohydrate_import_ATPase"/>
</dbReference>
<dbReference type="CDD" id="cd03215">
    <property type="entry name" value="ABC_Carb_Monos_II"/>
    <property type="match status" value="1"/>
</dbReference>
<keyword evidence="1" id="KW-0813">Transport</keyword>
<keyword evidence="3" id="KW-0547">Nucleotide-binding</keyword>
<keyword evidence="6" id="KW-0378">Hydrolase</keyword>
<dbReference type="EC" id="3.6.3.17" evidence="6"/>
<dbReference type="PANTHER" id="PTHR43790:SF9">
    <property type="entry name" value="GALACTOFURANOSE TRANSPORTER ATP-BINDING PROTEIN YTFR"/>
    <property type="match status" value="1"/>
</dbReference>
<dbReference type="SUPFAM" id="SSF52540">
    <property type="entry name" value="P-loop containing nucleoside triphosphate hydrolases"/>
    <property type="match status" value="2"/>
</dbReference>
<dbReference type="Pfam" id="PF00005">
    <property type="entry name" value="ABC_tran"/>
    <property type="match status" value="2"/>
</dbReference>
<dbReference type="EMBL" id="LS974202">
    <property type="protein sequence ID" value="SSC12821.1"/>
    <property type="molecule type" value="Genomic_DNA"/>
</dbReference>
<dbReference type="SMART" id="SM00382">
    <property type="entry name" value="AAA"/>
    <property type="match status" value="2"/>
</dbReference>
<dbReference type="InterPro" id="IPR003593">
    <property type="entry name" value="AAA+_ATPase"/>
</dbReference>
<evidence type="ECO:0000256" key="2">
    <source>
        <dbReference type="ARBA" id="ARBA00022737"/>
    </source>
</evidence>
<organism evidence="6 7">
    <name type="scientific">Mesotoga infera</name>
    <dbReference type="NCBI Taxonomy" id="1236046"/>
    <lineage>
        <taxon>Bacteria</taxon>
        <taxon>Thermotogati</taxon>
        <taxon>Thermotogota</taxon>
        <taxon>Thermotogae</taxon>
        <taxon>Kosmotogales</taxon>
        <taxon>Kosmotogaceae</taxon>
        <taxon>Mesotoga</taxon>
    </lineage>
</organism>
<feature type="domain" description="ABC transporter" evidence="5">
    <location>
        <begin position="253"/>
        <end position="494"/>
    </location>
</feature>
<dbReference type="InterPro" id="IPR017871">
    <property type="entry name" value="ABC_transporter-like_CS"/>
</dbReference>
<dbReference type="PANTHER" id="PTHR43790">
    <property type="entry name" value="CARBOHYDRATE TRANSPORT ATP-BINDING PROTEIN MG119-RELATED"/>
    <property type="match status" value="1"/>
</dbReference>
<dbReference type="InterPro" id="IPR027417">
    <property type="entry name" value="P-loop_NTPase"/>
</dbReference>
<feature type="domain" description="ABC transporter" evidence="5">
    <location>
        <begin position="4"/>
        <end position="238"/>
    </location>
</feature>
<gene>
    <name evidence="6" type="primary">rbsA</name>
    <name evidence="6" type="ORF">MESINF_1377</name>
</gene>
<evidence type="ECO:0000313" key="6">
    <source>
        <dbReference type="EMBL" id="SSC12821.1"/>
    </source>
</evidence>
<accession>A0A7Z7LEW5</accession>
<dbReference type="PROSITE" id="PS00211">
    <property type="entry name" value="ABC_TRANSPORTER_1"/>
    <property type="match status" value="1"/>
</dbReference>
<protein>
    <submittedName>
        <fullName evidence="6">Ribose import ATP-binding protein RbsA 3</fullName>
        <ecNumber evidence="6">3.6.3.17</ecNumber>
    </submittedName>
</protein>
<dbReference type="GO" id="GO:0016887">
    <property type="term" value="F:ATP hydrolysis activity"/>
    <property type="evidence" value="ECO:0007669"/>
    <property type="project" value="InterPro"/>
</dbReference>
<reference evidence="6 7" key="1">
    <citation type="submission" date="2017-01" db="EMBL/GenBank/DDBJ databases">
        <authorList>
            <person name="Erauso G."/>
        </authorList>
    </citation>
    <scope>NUCLEOTIDE SEQUENCE [LARGE SCALE GENOMIC DNA]</scope>
    <source>
        <strain evidence="6">MESINF1</strain>
    </source>
</reference>
<keyword evidence="2" id="KW-0677">Repeat</keyword>
<name>A0A7Z7LEW5_9BACT</name>
<keyword evidence="4 6" id="KW-0067">ATP-binding</keyword>
<dbReference type="Gene3D" id="3.40.50.300">
    <property type="entry name" value="P-loop containing nucleotide triphosphate hydrolases"/>
    <property type="match status" value="2"/>
</dbReference>